<evidence type="ECO:0000313" key="2">
    <source>
        <dbReference type="Proteomes" id="UP000823399"/>
    </source>
</evidence>
<organism evidence="1 2">
    <name type="scientific">Suillus discolor</name>
    <dbReference type="NCBI Taxonomy" id="1912936"/>
    <lineage>
        <taxon>Eukaryota</taxon>
        <taxon>Fungi</taxon>
        <taxon>Dikarya</taxon>
        <taxon>Basidiomycota</taxon>
        <taxon>Agaricomycotina</taxon>
        <taxon>Agaricomycetes</taxon>
        <taxon>Agaricomycetidae</taxon>
        <taxon>Boletales</taxon>
        <taxon>Suillineae</taxon>
        <taxon>Suillaceae</taxon>
        <taxon>Suillus</taxon>
    </lineage>
</organism>
<sequence>MFPEWPGRRPLSLSAFLVNCLSSLRYNLVRLRLRCPVPLVFHVSPQKFSLFKRSLTDIALKSGGPIMNCYELSGSRGGRGVRNP</sequence>
<dbReference type="AlphaFoldDB" id="A0A9P7EWA7"/>
<protein>
    <submittedName>
        <fullName evidence="1">Uncharacterized protein</fullName>
    </submittedName>
</protein>
<dbReference type="RefSeq" id="XP_041287646.1">
    <property type="nucleotide sequence ID" value="XM_041429633.1"/>
</dbReference>
<comment type="caution">
    <text evidence="1">The sequence shown here is derived from an EMBL/GenBank/DDBJ whole genome shotgun (WGS) entry which is preliminary data.</text>
</comment>
<dbReference type="Proteomes" id="UP000823399">
    <property type="component" value="Unassembled WGS sequence"/>
</dbReference>
<accession>A0A9P7EWA7</accession>
<dbReference type="GeneID" id="64691892"/>
<dbReference type="EMBL" id="JABBWM010000077">
    <property type="protein sequence ID" value="KAG2094833.1"/>
    <property type="molecule type" value="Genomic_DNA"/>
</dbReference>
<keyword evidence="2" id="KW-1185">Reference proteome</keyword>
<proteinExistence type="predicted"/>
<reference evidence="1" key="1">
    <citation type="journal article" date="2020" name="New Phytol.">
        <title>Comparative genomics reveals dynamic genome evolution in host specialist ectomycorrhizal fungi.</title>
        <authorList>
            <person name="Lofgren L.A."/>
            <person name="Nguyen N.H."/>
            <person name="Vilgalys R."/>
            <person name="Ruytinx J."/>
            <person name="Liao H.L."/>
            <person name="Branco S."/>
            <person name="Kuo A."/>
            <person name="LaButti K."/>
            <person name="Lipzen A."/>
            <person name="Andreopoulos W."/>
            <person name="Pangilinan J."/>
            <person name="Riley R."/>
            <person name="Hundley H."/>
            <person name="Na H."/>
            <person name="Barry K."/>
            <person name="Grigoriev I.V."/>
            <person name="Stajich J.E."/>
            <person name="Kennedy P.G."/>
        </authorList>
    </citation>
    <scope>NUCLEOTIDE SEQUENCE</scope>
    <source>
        <strain evidence="1">FC423</strain>
    </source>
</reference>
<gene>
    <name evidence="1" type="ORF">F5147DRAFT_405527</name>
</gene>
<evidence type="ECO:0000313" key="1">
    <source>
        <dbReference type="EMBL" id="KAG2094833.1"/>
    </source>
</evidence>
<name>A0A9P7EWA7_9AGAM</name>